<dbReference type="SMART" id="SM00333">
    <property type="entry name" value="TUDOR"/>
    <property type="match status" value="2"/>
</dbReference>
<dbReference type="InterPro" id="IPR003347">
    <property type="entry name" value="JmjC_dom"/>
</dbReference>
<dbReference type="Pfam" id="PF02375">
    <property type="entry name" value="JmjN"/>
    <property type="match status" value="1"/>
</dbReference>
<evidence type="ECO:0000256" key="2">
    <source>
        <dbReference type="ARBA" id="ARBA00004123"/>
    </source>
</evidence>
<evidence type="ECO:0000259" key="18">
    <source>
        <dbReference type="PROSITE" id="PS51184"/>
    </source>
</evidence>
<dbReference type="SMART" id="SM00545">
    <property type="entry name" value="JmjN"/>
    <property type="match status" value="1"/>
</dbReference>
<evidence type="ECO:0000256" key="15">
    <source>
        <dbReference type="ARBA" id="ARBA00049349"/>
    </source>
</evidence>
<dbReference type="Pfam" id="PF13832">
    <property type="entry name" value="zf-HC5HC2H_2"/>
    <property type="match status" value="1"/>
</dbReference>
<dbReference type="GO" id="GO:0008270">
    <property type="term" value="F:zinc ion binding"/>
    <property type="evidence" value="ECO:0007669"/>
    <property type="project" value="UniProtKB-KW"/>
</dbReference>
<feature type="compositionally biased region" description="Basic and acidic residues" evidence="16">
    <location>
        <begin position="1454"/>
        <end position="1515"/>
    </location>
</feature>
<evidence type="ECO:0000256" key="13">
    <source>
        <dbReference type="ARBA" id="ARBA00023163"/>
    </source>
</evidence>
<feature type="region of interest" description="Disordered" evidence="16">
    <location>
        <begin position="1431"/>
        <end position="1519"/>
    </location>
</feature>
<dbReference type="Gene3D" id="2.60.120.650">
    <property type="entry name" value="Cupin"/>
    <property type="match status" value="1"/>
</dbReference>
<dbReference type="SMART" id="SM00249">
    <property type="entry name" value="PHD"/>
    <property type="match status" value="2"/>
</dbReference>
<organism evidence="20 21">
    <name type="scientific">Sinanodonta woodiana</name>
    <name type="common">Chinese pond mussel</name>
    <name type="synonym">Anodonta woodiana</name>
    <dbReference type="NCBI Taxonomy" id="1069815"/>
    <lineage>
        <taxon>Eukaryota</taxon>
        <taxon>Metazoa</taxon>
        <taxon>Spiralia</taxon>
        <taxon>Lophotrochozoa</taxon>
        <taxon>Mollusca</taxon>
        <taxon>Bivalvia</taxon>
        <taxon>Autobranchia</taxon>
        <taxon>Heteroconchia</taxon>
        <taxon>Palaeoheterodonta</taxon>
        <taxon>Unionida</taxon>
        <taxon>Unionoidea</taxon>
        <taxon>Unionidae</taxon>
        <taxon>Unioninae</taxon>
        <taxon>Sinanodonta</taxon>
    </lineage>
</organism>
<dbReference type="EC" id="1.14.11.66" evidence="4"/>
<evidence type="ECO:0000256" key="12">
    <source>
        <dbReference type="ARBA" id="ARBA00023015"/>
    </source>
</evidence>
<evidence type="ECO:0000256" key="9">
    <source>
        <dbReference type="ARBA" id="ARBA00022964"/>
    </source>
</evidence>
<keyword evidence="5" id="KW-0479">Metal-binding</keyword>
<feature type="region of interest" description="Disordered" evidence="16">
    <location>
        <begin position="1013"/>
        <end position="1035"/>
    </location>
</feature>
<evidence type="ECO:0000256" key="14">
    <source>
        <dbReference type="ARBA" id="ARBA00023242"/>
    </source>
</evidence>
<dbReference type="InterPro" id="IPR019787">
    <property type="entry name" value="Znf_PHD-finger"/>
</dbReference>
<dbReference type="FunFam" id="3.10.330.70:FF:000001">
    <property type="entry name" value="Putative lysine-specific demethylase 4a"/>
    <property type="match status" value="1"/>
</dbReference>
<comment type="cofactor">
    <cofactor evidence="1">
        <name>Fe(2+)</name>
        <dbReference type="ChEBI" id="CHEBI:29033"/>
    </cofactor>
</comment>
<keyword evidence="13" id="KW-0804">Transcription</keyword>
<dbReference type="InterPro" id="IPR001965">
    <property type="entry name" value="Znf_PHD"/>
</dbReference>
<dbReference type="Pfam" id="PF13831">
    <property type="entry name" value="PHD_2"/>
    <property type="match status" value="1"/>
</dbReference>
<protein>
    <recommendedName>
        <fullName evidence="4">[histone H3]-trimethyl-L-lysine(9) demethylase</fullName>
        <ecNumber evidence="4">1.14.11.66</ecNumber>
    </recommendedName>
</protein>
<evidence type="ECO:0000256" key="3">
    <source>
        <dbReference type="ARBA" id="ARBA00009711"/>
    </source>
</evidence>
<dbReference type="SMART" id="SM00558">
    <property type="entry name" value="JmjC"/>
    <property type="match status" value="1"/>
</dbReference>
<feature type="region of interest" description="Disordered" evidence="16">
    <location>
        <begin position="1927"/>
        <end position="1953"/>
    </location>
</feature>
<keyword evidence="11" id="KW-0408">Iron</keyword>
<keyword evidence="12" id="KW-0805">Transcription regulation</keyword>
<feature type="region of interest" description="Disordered" evidence="16">
    <location>
        <begin position="1120"/>
        <end position="1139"/>
    </location>
</feature>
<dbReference type="PROSITE" id="PS51183">
    <property type="entry name" value="JMJN"/>
    <property type="match status" value="1"/>
</dbReference>
<dbReference type="InterPro" id="IPR011011">
    <property type="entry name" value="Znf_FYVE_PHD"/>
</dbReference>
<feature type="domain" description="JmjC" evidence="18">
    <location>
        <begin position="141"/>
        <end position="307"/>
    </location>
</feature>
<gene>
    <name evidence="20" type="ORF">ACJMK2_042440</name>
</gene>
<dbReference type="InterPro" id="IPR002999">
    <property type="entry name" value="Tudor"/>
</dbReference>
<dbReference type="Gene3D" id="3.30.40.10">
    <property type="entry name" value="Zinc/RING finger domain, C3HC4 (zinc finger)"/>
    <property type="match status" value="1"/>
</dbReference>
<feature type="region of interest" description="Disordered" evidence="16">
    <location>
        <begin position="563"/>
        <end position="599"/>
    </location>
</feature>
<keyword evidence="10" id="KW-0560">Oxidoreductase</keyword>
<feature type="region of interest" description="Disordered" evidence="16">
    <location>
        <begin position="336"/>
        <end position="367"/>
    </location>
</feature>
<dbReference type="InterPro" id="IPR003349">
    <property type="entry name" value="JmjN"/>
</dbReference>
<feature type="region of interest" description="Disordered" evidence="16">
    <location>
        <begin position="383"/>
        <end position="402"/>
    </location>
</feature>
<feature type="domain" description="JmjN" evidence="17">
    <location>
        <begin position="13"/>
        <end position="55"/>
    </location>
</feature>
<evidence type="ECO:0000256" key="7">
    <source>
        <dbReference type="ARBA" id="ARBA00022833"/>
    </source>
</evidence>
<keyword evidence="14" id="KW-0539">Nucleus</keyword>
<dbReference type="PROSITE" id="PS51184">
    <property type="entry name" value="JMJC"/>
    <property type="match status" value="1"/>
</dbReference>
<evidence type="ECO:0000313" key="20">
    <source>
        <dbReference type="EMBL" id="KAL3869806.1"/>
    </source>
</evidence>
<dbReference type="SUPFAM" id="SSF51197">
    <property type="entry name" value="Clavaminate synthase-like"/>
    <property type="match status" value="1"/>
</dbReference>
<dbReference type="GO" id="GO:0005634">
    <property type="term" value="C:nucleus"/>
    <property type="evidence" value="ECO:0007669"/>
    <property type="project" value="UniProtKB-SubCell"/>
</dbReference>
<dbReference type="InterPro" id="IPR034732">
    <property type="entry name" value="EPHD"/>
</dbReference>
<comment type="similarity">
    <text evidence="3">Belongs to the JHDM3 histone demethylase family.</text>
</comment>
<evidence type="ECO:0000256" key="8">
    <source>
        <dbReference type="ARBA" id="ARBA00022853"/>
    </source>
</evidence>
<evidence type="ECO:0000259" key="17">
    <source>
        <dbReference type="PROSITE" id="PS51183"/>
    </source>
</evidence>
<evidence type="ECO:0000256" key="4">
    <source>
        <dbReference type="ARBA" id="ARBA00012900"/>
    </source>
</evidence>
<dbReference type="CDD" id="cd20392">
    <property type="entry name" value="Tudor_JMJD2_rpt2"/>
    <property type="match status" value="1"/>
</dbReference>
<keyword evidence="21" id="KW-1185">Reference proteome</keyword>
<comment type="catalytic activity">
    <reaction evidence="15">
        <text>N(6),N(6),N(6)-trimethyl-L-lysyl(9)-[histone H3] + 2 2-oxoglutarate + 2 O2 = N(6)-methyl-L-lysyl(9)-[histone H3] + 2 formaldehyde + 2 succinate + 2 CO2</text>
        <dbReference type="Rhea" id="RHEA:60200"/>
        <dbReference type="Rhea" id="RHEA-COMP:15538"/>
        <dbReference type="Rhea" id="RHEA-COMP:15542"/>
        <dbReference type="ChEBI" id="CHEBI:15379"/>
        <dbReference type="ChEBI" id="CHEBI:16526"/>
        <dbReference type="ChEBI" id="CHEBI:16810"/>
        <dbReference type="ChEBI" id="CHEBI:16842"/>
        <dbReference type="ChEBI" id="CHEBI:30031"/>
        <dbReference type="ChEBI" id="CHEBI:61929"/>
        <dbReference type="ChEBI" id="CHEBI:61961"/>
        <dbReference type="EC" id="1.14.11.66"/>
    </reaction>
</comment>
<evidence type="ECO:0000313" key="21">
    <source>
        <dbReference type="Proteomes" id="UP001634394"/>
    </source>
</evidence>
<comment type="caution">
    <text evidence="20">The sequence shown here is derived from an EMBL/GenBank/DDBJ whole genome shotgun (WGS) entry which is preliminary data.</text>
</comment>
<sequence>MESSSGGHNIPKIMVFRPTMEEFKDFNKYILYMESQGAHKAGIAKVIPPAEWIPRRSGYRDIDMVIPAPISQVVSGYQGLFTQYNIQKKATNVKEFEKLANSDRYKTPRHFDYEELERKYWKNITFVNPIYGADISGSLTDTDQDIWNISRLGSILDFVGEDYGIKIEGVNTAYLYFGMWKTTFAWHTEDMDLYSINYLHFGRPKSWYAIPPEHGRRLERLAQGFFPSSFQACPAFLRHKMTLISPTILKQYSIPFNKITQEAGEFIITFPYGYHSGYNHGFNCAESTNFATERWIEYGKRCLQCKCRNDGVKISMDTFVRRFQPERYDLWKAGKDIAPHPEDDQSKLYNRHSDPDHKKAVEANSSGTILTKRHPITVDPIKKGLLPKNYKSGSDSDGTSKELRIDSPMKKEESIERRDEIMGTSIHTKNKSGDAKVDNKNEIKKRKVVKTESSNGSKIKQGRKKHLEPPLIMKATHKNVKVEKSESKQLKCSEEQKIPKYLKDKKTPQSSIKATNTFQAAFESMLYADSIRQTEIMKVELAARKKAREEAEKIQREAIKAHIDREMNRQNAGPSDEEYNPVGEPPEKKTKSDIQVSSGQEENILTSLSQAGSCLTSLASQGQNYLAKFTGFSSRLPFQQKPSTGLLQGTLLNSKSNMSHKILQGVGQSVSMNKVGHIQGSNGHTVVSNAAGVANNYSASSIEKSSKDLSQELLQLTQDIIHSRYAIESANLLSKQATQCTSSNYPISVCSHDGRDQSANSFHSAIYSTANRSSIPQSTISSSGQLSKSGLLQRSAQPFAGVSAVNHPSFSHLAQKAHQYTVGVTDSSRPAHSGTSSIVCSSKVSSPHTNLYSPPTNLTSMNTLSCNNAASNQTFSQSECVHNASDTCNVQLTQTENSKQPILSQPLTLSVCQSNDTEHSQVSPEIMLPSQVTSSPVQPHTSTTLFTPNPSLLYGVPSAQYSLLSHQQSHGFTNSNVLSNPNSNRTPQTQQRYVQAGNQTFLVNIPVVTPTATTSITTGSRPSAITSPTSIGSPQEKNEVIVGRNMLEDTVDNTRSLITTQTSSSNTNVGNIMVCAAQPKSNDAATKASVVKIVTPIVMPLNVNQGRNTQNLNVNVSSPVQIPTRNTMSPVPLSSPSDNSGTIPMLVKIDNAKEQSCSSMTDFKTNLYVGNKAAIPMVEASNTKTSLLTPSLTIGQEILQPQFGDLAKAGSSTHLLKTVNQQFFNVSSNRECSEILKEGQLKSAYESAFAVANNWAGTVIKGDEQVETSNHPDFTVENNQGYMFMLDQQLQSIDQSFFAVDNNQEGTLMLGENCADSLASSMVDNYEPSNSHGSVMQEGSGKSVVKYCVQPQNVQPQKTPQLVPQPIVPISQASSVQCLSPRSSVTGHTFISNEHANKKEAIPNYPMSSSTSDITQTVIQSVSYNEFIGKGASLNKTSSGNKKKRKSSCGEDLNQEKQPRKEKAVAKFSEKHVSKENVHTAKSKKIEDKKPTIKEEESHHNRRRKNEESTDESKEPSCVPMKITEAWAAPLAGLWKSQPADFEAERAFNISVSGKEPQCQVCSLFKPFQSLTDHKGASSSSESRDSGKTFNVGLRRSLPMIPEMIFSCSTDSPNPFGSNMLLDKDGMSYLLVCEECKVCVHASCYGVNPSEEDMNTWKCTRCEMQDFTAECCLCSLRGGALKPTTKRQWAHIVCALCIKEVKFENIQMREPINVDKIPSARNKLRCQYCSYVVQEPGTCVQCSNGRCTLAFHVTCAHAAGVLFETSDWPYPVYFTCPKHISMNKEKNKPRHLRELKKGDKVYAKHRNTRYYLVDVIDKSSQTLYEIDFDDGSFSNDTLPEDIQSHNCLVDGPPEIGEAIRVRWTDGGTYGAIFRGINSQALYKVALADGSEKTFTREELWTKDEELPKHVKSRLSVATERKYNMFYDNGTSPEEGKGHRPKPKISYSALLSSV</sequence>
<evidence type="ECO:0000256" key="5">
    <source>
        <dbReference type="ARBA" id="ARBA00022723"/>
    </source>
</evidence>
<dbReference type="Gene3D" id="3.10.330.70">
    <property type="match status" value="1"/>
</dbReference>
<dbReference type="Proteomes" id="UP001634394">
    <property type="component" value="Unassembled WGS sequence"/>
</dbReference>
<evidence type="ECO:0000256" key="6">
    <source>
        <dbReference type="ARBA" id="ARBA00022771"/>
    </source>
</evidence>
<keyword evidence="8" id="KW-0156">Chromatin regulator</keyword>
<feature type="compositionally biased region" description="Basic and acidic residues" evidence="16">
    <location>
        <begin position="336"/>
        <end position="361"/>
    </location>
</feature>
<dbReference type="PANTHER" id="PTHR10694:SF129">
    <property type="entry name" value="LYSINE-SPECIFIC DEMETHYLASE 4B-RELATED"/>
    <property type="match status" value="1"/>
</dbReference>
<dbReference type="Gene3D" id="2.30.30.140">
    <property type="match status" value="1"/>
</dbReference>
<dbReference type="Pfam" id="PF02373">
    <property type="entry name" value="JmjC"/>
    <property type="match status" value="1"/>
</dbReference>
<dbReference type="GO" id="GO:0140684">
    <property type="term" value="F:histone H3K9me2/H3K9me3 demethylase activity"/>
    <property type="evidence" value="ECO:0007669"/>
    <property type="project" value="UniProtKB-EC"/>
</dbReference>
<feature type="domain" description="PHD-type" evidence="19">
    <location>
        <begin position="1668"/>
        <end position="1780"/>
    </location>
</feature>
<proteinExistence type="inferred from homology"/>
<feature type="compositionally biased region" description="Polar residues" evidence="16">
    <location>
        <begin position="1019"/>
        <end position="1035"/>
    </location>
</feature>
<dbReference type="PANTHER" id="PTHR10694">
    <property type="entry name" value="LYSINE-SPECIFIC DEMETHYLASE"/>
    <property type="match status" value="1"/>
</dbReference>
<evidence type="ECO:0000256" key="16">
    <source>
        <dbReference type="SAM" id="MobiDB-lite"/>
    </source>
</evidence>
<keyword evidence="9" id="KW-0223">Dioxygenase</keyword>
<evidence type="ECO:0000259" key="19">
    <source>
        <dbReference type="PROSITE" id="PS51805"/>
    </source>
</evidence>
<dbReference type="SUPFAM" id="SSF63748">
    <property type="entry name" value="Tudor/PWWP/MBT"/>
    <property type="match status" value="2"/>
</dbReference>
<dbReference type="CDD" id="cd15675">
    <property type="entry name" value="ePHD_JMJD2"/>
    <property type="match status" value="1"/>
</dbReference>
<dbReference type="CDD" id="cd20391">
    <property type="entry name" value="Tudor_JMJD2_rpt1"/>
    <property type="match status" value="1"/>
</dbReference>
<comment type="subcellular location">
    <subcellularLocation>
        <location evidence="2">Nucleus</location>
    </subcellularLocation>
</comment>
<reference evidence="20 21" key="1">
    <citation type="submission" date="2024-11" db="EMBL/GenBank/DDBJ databases">
        <title>Chromosome-level genome assembly of the freshwater bivalve Anodonta woodiana.</title>
        <authorList>
            <person name="Chen X."/>
        </authorList>
    </citation>
    <scope>NUCLEOTIDE SEQUENCE [LARGE SCALE GENOMIC DNA]</scope>
    <source>
        <strain evidence="20">MN2024</strain>
        <tissue evidence="20">Gills</tissue>
    </source>
</reference>
<dbReference type="EMBL" id="JBJQND010000008">
    <property type="protein sequence ID" value="KAL3869805.1"/>
    <property type="molecule type" value="Genomic_DNA"/>
</dbReference>
<dbReference type="SUPFAM" id="SSF57903">
    <property type="entry name" value="FYVE/PHD zinc finger"/>
    <property type="match status" value="1"/>
</dbReference>
<dbReference type="PROSITE" id="PS51805">
    <property type="entry name" value="EPHD"/>
    <property type="match status" value="1"/>
</dbReference>
<keyword evidence="7" id="KW-0862">Zinc</keyword>
<dbReference type="InterPro" id="IPR013083">
    <property type="entry name" value="Znf_RING/FYVE/PHD"/>
</dbReference>
<dbReference type="FunFam" id="2.60.120.650:FF:000048">
    <property type="entry name" value="Lysine-specific demethylase 4A"/>
    <property type="match status" value="1"/>
</dbReference>
<name>A0ABD3W844_SINWO</name>
<accession>A0ABD3W844</accession>
<evidence type="ECO:0000256" key="1">
    <source>
        <dbReference type="ARBA" id="ARBA00001954"/>
    </source>
</evidence>
<evidence type="ECO:0000256" key="10">
    <source>
        <dbReference type="ARBA" id="ARBA00023002"/>
    </source>
</evidence>
<keyword evidence="6" id="KW-0863">Zinc-finger</keyword>
<dbReference type="EMBL" id="JBJQND010000008">
    <property type="protein sequence ID" value="KAL3869806.1"/>
    <property type="molecule type" value="Genomic_DNA"/>
</dbReference>
<evidence type="ECO:0000256" key="11">
    <source>
        <dbReference type="ARBA" id="ARBA00023004"/>
    </source>
</evidence>